<reference evidence="1" key="1">
    <citation type="submission" date="2013-12" db="EMBL/GenBank/DDBJ databases">
        <title>The Genome Sequence of Aphanomyces invadans NJM9701.</title>
        <authorList>
            <consortium name="The Broad Institute Genomics Platform"/>
            <person name="Russ C."/>
            <person name="Tyler B."/>
            <person name="van West P."/>
            <person name="Dieguez-Uribeondo J."/>
            <person name="Young S.K."/>
            <person name="Zeng Q."/>
            <person name="Gargeya S."/>
            <person name="Fitzgerald M."/>
            <person name="Abouelleil A."/>
            <person name="Alvarado L."/>
            <person name="Chapman S.B."/>
            <person name="Gainer-Dewar J."/>
            <person name="Goldberg J."/>
            <person name="Griggs A."/>
            <person name="Gujja S."/>
            <person name="Hansen M."/>
            <person name="Howarth C."/>
            <person name="Imamovic A."/>
            <person name="Ireland A."/>
            <person name="Larimer J."/>
            <person name="McCowan C."/>
            <person name="Murphy C."/>
            <person name="Pearson M."/>
            <person name="Poon T.W."/>
            <person name="Priest M."/>
            <person name="Roberts A."/>
            <person name="Saif S."/>
            <person name="Shea T."/>
            <person name="Sykes S."/>
            <person name="Wortman J."/>
            <person name="Nusbaum C."/>
            <person name="Birren B."/>
        </authorList>
    </citation>
    <scope>NUCLEOTIDE SEQUENCE [LARGE SCALE GENOMIC DNA]</scope>
    <source>
        <strain evidence="1">NJM9701</strain>
    </source>
</reference>
<dbReference type="VEuPathDB" id="FungiDB:H310_08206"/>
<dbReference type="RefSeq" id="XP_008872099.1">
    <property type="nucleotide sequence ID" value="XM_008873877.1"/>
</dbReference>
<dbReference type="GeneID" id="20085256"/>
<proteinExistence type="predicted"/>
<dbReference type="EMBL" id="KI913967">
    <property type="protein sequence ID" value="ETV99543.1"/>
    <property type="molecule type" value="Genomic_DNA"/>
</dbReference>
<protein>
    <submittedName>
        <fullName evidence="1">Uncharacterized protein</fullName>
    </submittedName>
</protein>
<evidence type="ECO:0000313" key="1">
    <source>
        <dbReference type="EMBL" id="ETV99543.1"/>
    </source>
</evidence>
<accession>A0A024TZW2</accession>
<organism evidence="1">
    <name type="scientific">Aphanomyces invadans</name>
    <dbReference type="NCBI Taxonomy" id="157072"/>
    <lineage>
        <taxon>Eukaryota</taxon>
        <taxon>Sar</taxon>
        <taxon>Stramenopiles</taxon>
        <taxon>Oomycota</taxon>
        <taxon>Saprolegniomycetes</taxon>
        <taxon>Saprolegniales</taxon>
        <taxon>Verrucalvaceae</taxon>
        <taxon>Aphanomyces</taxon>
    </lineage>
</organism>
<gene>
    <name evidence="1" type="ORF">H310_08206</name>
</gene>
<name>A0A024TZW2_9STRA</name>
<sequence>MVWTLPRTCTRISTSAPSPPPPTYASGIVELHLDFMPQAHCAIESSGTSLPPPTCLCARNVSTMDLHVTPVAIHSRPAVPLRRGVATRPLRTCKRGVRRRR</sequence>
<dbReference type="AlphaFoldDB" id="A0A024TZW2"/>